<dbReference type="GO" id="GO:0015920">
    <property type="term" value="P:lipopolysaccharide transport"/>
    <property type="evidence" value="ECO:0007669"/>
    <property type="project" value="TreeGrafter"/>
</dbReference>
<organism evidence="10 11">
    <name type="scientific">Ahniella affigens</name>
    <dbReference type="NCBI Taxonomy" id="2021234"/>
    <lineage>
        <taxon>Bacteria</taxon>
        <taxon>Pseudomonadati</taxon>
        <taxon>Pseudomonadota</taxon>
        <taxon>Gammaproteobacteria</taxon>
        <taxon>Lysobacterales</taxon>
        <taxon>Rhodanobacteraceae</taxon>
        <taxon>Ahniella</taxon>
    </lineage>
</organism>
<dbReference type="Proteomes" id="UP000241074">
    <property type="component" value="Chromosome"/>
</dbReference>
<keyword evidence="5 9" id="KW-0812">Transmembrane</keyword>
<feature type="transmembrane region" description="Helical" evidence="9">
    <location>
        <begin position="325"/>
        <end position="343"/>
    </location>
</feature>
<evidence type="ECO:0000256" key="1">
    <source>
        <dbReference type="ARBA" id="ARBA00002265"/>
    </source>
</evidence>
<feature type="transmembrane region" description="Helical" evidence="9">
    <location>
        <begin position="83"/>
        <end position="101"/>
    </location>
</feature>
<evidence type="ECO:0000256" key="4">
    <source>
        <dbReference type="ARBA" id="ARBA00022475"/>
    </source>
</evidence>
<feature type="transmembrane region" description="Helical" evidence="9">
    <location>
        <begin position="122"/>
        <end position="143"/>
    </location>
</feature>
<dbReference type="NCBIfam" id="TIGR04408">
    <property type="entry name" value="LptG_lptG"/>
    <property type="match status" value="1"/>
</dbReference>
<dbReference type="EMBL" id="CP027860">
    <property type="protein sequence ID" value="AVP98491.1"/>
    <property type="molecule type" value="Genomic_DNA"/>
</dbReference>
<dbReference type="Pfam" id="PF03739">
    <property type="entry name" value="LptF_LptG"/>
    <property type="match status" value="1"/>
</dbReference>
<dbReference type="GO" id="GO:0055085">
    <property type="term" value="P:transmembrane transport"/>
    <property type="evidence" value="ECO:0007669"/>
    <property type="project" value="InterPro"/>
</dbReference>
<keyword evidence="7 9" id="KW-0472">Membrane</keyword>
<keyword evidence="11" id="KW-1185">Reference proteome</keyword>
<evidence type="ECO:0000313" key="10">
    <source>
        <dbReference type="EMBL" id="AVP98491.1"/>
    </source>
</evidence>
<feature type="transmembrane region" description="Helical" evidence="9">
    <location>
        <begin position="349"/>
        <end position="373"/>
    </location>
</feature>
<accession>A0A2P1PUI0</accession>
<feature type="transmembrane region" description="Helical" evidence="9">
    <location>
        <begin position="26"/>
        <end position="45"/>
    </location>
</feature>
<dbReference type="GO" id="GO:0043190">
    <property type="term" value="C:ATP-binding cassette (ABC) transporter complex"/>
    <property type="evidence" value="ECO:0007669"/>
    <property type="project" value="InterPro"/>
</dbReference>
<keyword evidence="6 9" id="KW-1133">Transmembrane helix</keyword>
<name>A0A2P1PUI0_9GAMM</name>
<reference evidence="10 11" key="2">
    <citation type="submission" date="2018-03" db="EMBL/GenBank/DDBJ databases">
        <authorList>
            <person name="Keele B.F."/>
        </authorList>
    </citation>
    <scope>NUCLEOTIDE SEQUENCE [LARGE SCALE GENOMIC DNA]</scope>
    <source>
        <strain evidence="10 11">D13</strain>
    </source>
</reference>
<evidence type="ECO:0000256" key="9">
    <source>
        <dbReference type="SAM" id="Phobius"/>
    </source>
</evidence>
<evidence type="ECO:0000313" key="11">
    <source>
        <dbReference type="Proteomes" id="UP000241074"/>
    </source>
</evidence>
<comment type="subunit">
    <text evidence="8">Component of the lipopolysaccharide transport and assembly complex. The LptBFG transporter is composed of two ATP-binding proteins (LptB) and two transmembrane proteins (LptF and LptG).</text>
</comment>
<gene>
    <name evidence="10" type="primary">lptG</name>
    <name evidence="10" type="ORF">C7S18_15430</name>
</gene>
<protein>
    <submittedName>
        <fullName evidence="10">LPS export ABC transporter permease LptG</fullName>
    </submittedName>
</protein>
<sequence>MVANQAAATQTSKEASMRGIKRADWLILRAVASSLALSWLVLVGIDTAQAFANEMDEIGSGNYDLMTAVTYTAWTVPRRFYELFPMAAVLAAVVGLGSLAPTSELTALRAAGMSKLRISAPVILLLLLVGMGVTSIGETLAAFGEHQAQSVQAGAKSRDLVVTSRTGMWARDGAYLLNARSGKVEGGELVLIDARLYEFDPQGRLLGIVRAEKARNRDGVWRFETLRRFGFTKAKVSSTTEASWVWQSKLDPRLMTLGLVQPRYQAVKDLRRHIDYLLRNGLDASEFLDALWTRFAYPLRAIAPAFLALPFAFGFLRSGGLGKRIMIGAVIGLTFYFFSRMLGDLAGVYGFNLAVANLVPPILLMLASMVHLARSR</sequence>
<feature type="transmembrane region" description="Helical" evidence="9">
    <location>
        <begin position="295"/>
        <end position="316"/>
    </location>
</feature>
<proteinExistence type="inferred from homology"/>
<reference evidence="10 11" key="1">
    <citation type="submission" date="2018-03" db="EMBL/GenBank/DDBJ databases">
        <title>Ahniella affigens gen. nov., sp. nov., a gammaproteobacterium isolated from sandy soil near a stream.</title>
        <authorList>
            <person name="Ko Y."/>
            <person name="Kim J.-H."/>
        </authorList>
    </citation>
    <scope>NUCLEOTIDE SEQUENCE [LARGE SCALE GENOMIC DNA]</scope>
    <source>
        <strain evidence="10 11">D13</strain>
    </source>
</reference>
<evidence type="ECO:0000256" key="2">
    <source>
        <dbReference type="ARBA" id="ARBA00004651"/>
    </source>
</evidence>
<comment type="function">
    <text evidence="1">Part of the ABC transporter complex LptBFG involved in the translocation of lipopolysaccharide (LPS) from the inner membrane to the outer membrane.</text>
</comment>
<evidence type="ECO:0000256" key="7">
    <source>
        <dbReference type="ARBA" id="ARBA00023136"/>
    </source>
</evidence>
<dbReference type="PANTHER" id="PTHR33529">
    <property type="entry name" value="SLR0882 PROTEIN-RELATED"/>
    <property type="match status" value="1"/>
</dbReference>
<dbReference type="KEGG" id="xba:C7S18_15430"/>
<comment type="subcellular location">
    <subcellularLocation>
        <location evidence="2">Cell membrane</location>
        <topology evidence="2">Multi-pass membrane protein</topology>
    </subcellularLocation>
</comment>
<dbReference type="InterPro" id="IPR030923">
    <property type="entry name" value="LptG"/>
</dbReference>
<dbReference type="InterPro" id="IPR005495">
    <property type="entry name" value="LptG/LptF_permease"/>
</dbReference>
<keyword evidence="4" id="KW-1003">Cell membrane</keyword>
<comment type="similarity">
    <text evidence="3">Belongs to the LptF/LptG family.</text>
</comment>
<dbReference type="PANTHER" id="PTHR33529:SF2">
    <property type="entry name" value="LIPOPOLYSACCHARIDE EXPORT SYSTEM PERMEASE PROTEIN LPTG"/>
    <property type="match status" value="1"/>
</dbReference>
<evidence type="ECO:0000256" key="6">
    <source>
        <dbReference type="ARBA" id="ARBA00022989"/>
    </source>
</evidence>
<evidence type="ECO:0000256" key="3">
    <source>
        <dbReference type="ARBA" id="ARBA00007725"/>
    </source>
</evidence>
<evidence type="ECO:0000256" key="8">
    <source>
        <dbReference type="ARBA" id="ARBA00026081"/>
    </source>
</evidence>
<dbReference type="AlphaFoldDB" id="A0A2P1PUI0"/>
<evidence type="ECO:0000256" key="5">
    <source>
        <dbReference type="ARBA" id="ARBA00022692"/>
    </source>
</evidence>